<gene>
    <name evidence="1" type="ORF">GF1_08010</name>
</gene>
<dbReference type="Proteomes" id="UP001063350">
    <property type="component" value="Chromosome"/>
</dbReference>
<dbReference type="RefSeq" id="WP_267928325.1">
    <property type="nucleotide sequence ID" value="NZ_AP024233.1"/>
</dbReference>
<reference evidence="1" key="1">
    <citation type="submission" date="2020-12" db="EMBL/GenBank/DDBJ databases">
        <title>Desulfobium dissulfuricans gen. nov., sp. nov., a novel mesophilic, sulfate-reducing bacterium isolated from a deep-sea hydrothermal vent.</title>
        <authorList>
            <person name="Hashimoto Y."/>
            <person name="Tame A."/>
            <person name="Sawayama S."/>
            <person name="Miyazaki J."/>
            <person name="Takai K."/>
            <person name="Nakagawa S."/>
        </authorList>
    </citation>
    <scope>NUCLEOTIDE SEQUENCE</scope>
    <source>
        <strain evidence="1">GF1</strain>
    </source>
</reference>
<organism evidence="1 2">
    <name type="scientific">Desulfolithobacter dissulfuricans</name>
    <dbReference type="NCBI Taxonomy" id="2795293"/>
    <lineage>
        <taxon>Bacteria</taxon>
        <taxon>Pseudomonadati</taxon>
        <taxon>Thermodesulfobacteriota</taxon>
        <taxon>Desulfobulbia</taxon>
        <taxon>Desulfobulbales</taxon>
        <taxon>Desulfobulbaceae</taxon>
        <taxon>Desulfolithobacter</taxon>
    </lineage>
</organism>
<dbReference type="AlphaFoldDB" id="A0A915XHT7"/>
<sequence length="118" mass="13247">MTQKKKNKGRRNWSPEKGERAMVEGILEGSPDAVGVAVIRLDCGCRKMAAVNRDGDPASEIIMYRDQAESICDQCKKDDGAFMRVTHQFISWVKPEPDEARKKMILAKVLGVQENTTH</sequence>
<accession>A0A915XHT7</accession>
<evidence type="ECO:0000313" key="2">
    <source>
        <dbReference type="Proteomes" id="UP001063350"/>
    </source>
</evidence>
<name>A0A915XHT7_9BACT</name>
<evidence type="ECO:0000313" key="1">
    <source>
        <dbReference type="EMBL" id="BCO08425.1"/>
    </source>
</evidence>
<dbReference type="EMBL" id="AP024233">
    <property type="protein sequence ID" value="BCO08425.1"/>
    <property type="molecule type" value="Genomic_DNA"/>
</dbReference>
<protein>
    <submittedName>
        <fullName evidence="1">Uncharacterized protein</fullName>
    </submittedName>
</protein>
<dbReference type="KEGG" id="ddu:GF1_08010"/>
<proteinExistence type="predicted"/>
<keyword evidence="2" id="KW-1185">Reference proteome</keyword>